<protein>
    <submittedName>
        <fullName evidence="7">Uncharacterized protein LOC109133274</fullName>
    </submittedName>
</protein>
<dbReference type="SUPFAM" id="SSF53098">
    <property type="entry name" value="Ribonuclease H-like"/>
    <property type="match status" value="1"/>
</dbReference>
<reference evidence="7" key="2">
    <citation type="submission" date="2025-08" db="UniProtKB">
        <authorList>
            <consortium name="RefSeq"/>
        </authorList>
    </citation>
    <scope>IDENTIFICATION</scope>
    <source>
        <tissue evidence="7">Leaf</tissue>
    </source>
</reference>
<name>A0ABM1RS22_CAMSA</name>
<dbReference type="Pfam" id="PF00665">
    <property type="entry name" value="rve"/>
    <property type="match status" value="1"/>
</dbReference>
<feature type="domain" description="Integrase catalytic" evidence="5">
    <location>
        <begin position="790"/>
        <end position="899"/>
    </location>
</feature>
<dbReference type="PROSITE" id="PS50994">
    <property type="entry name" value="INTEGRASE"/>
    <property type="match status" value="1"/>
</dbReference>
<keyword evidence="1" id="KW-0645">Protease</keyword>
<dbReference type="InterPro" id="IPR025724">
    <property type="entry name" value="GAG-pre-integrase_dom"/>
</dbReference>
<dbReference type="Proteomes" id="UP000694864">
    <property type="component" value="Chromosome 6"/>
</dbReference>
<dbReference type="InterPro" id="IPR036397">
    <property type="entry name" value="RNaseH_sf"/>
</dbReference>
<dbReference type="PANTHER" id="PTHR42648:SF21">
    <property type="entry name" value="CYSTEINE-RICH RLK (RECEPTOR-LIKE PROTEIN KINASE) 8"/>
    <property type="match status" value="1"/>
</dbReference>
<keyword evidence="2" id="KW-0862">Zinc</keyword>
<evidence type="ECO:0000256" key="2">
    <source>
        <dbReference type="PROSITE-ProRule" id="PRU00047"/>
    </source>
</evidence>
<dbReference type="InterPro" id="IPR012337">
    <property type="entry name" value="RNaseH-like_sf"/>
</dbReference>
<evidence type="ECO:0000259" key="4">
    <source>
        <dbReference type="PROSITE" id="PS50158"/>
    </source>
</evidence>
<keyword evidence="6" id="KW-1185">Reference proteome</keyword>
<dbReference type="InterPro" id="IPR057670">
    <property type="entry name" value="SH3_retrovirus"/>
</dbReference>
<gene>
    <name evidence="7" type="primary">LOC109133274</name>
</gene>
<organism evidence="6 7">
    <name type="scientific">Camelina sativa</name>
    <name type="common">False flax</name>
    <name type="synonym">Myagrum sativum</name>
    <dbReference type="NCBI Taxonomy" id="90675"/>
    <lineage>
        <taxon>Eukaryota</taxon>
        <taxon>Viridiplantae</taxon>
        <taxon>Streptophyta</taxon>
        <taxon>Embryophyta</taxon>
        <taxon>Tracheophyta</taxon>
        <taxon>Spermatophyta</taxon>
        <taxon>Magnoliopsida</taxon>
        <taxon>eudicotyledons</taxon>
        <taxon>Gunneridae</taxon>
        <taxon>Pentapetalae</taxon>
        <taxon>rosids</taxon>
        <taxon>malvids</taxon>
        <taxon>Brassicales</taxon>
        <taxon>Brassicaceae</taxon>
        <taxon>Camelineae</taxon>
        <taxon>Camelina</taxon>
    </lineage>
</organism>
<dbReference type="InterPro" id="IPR054722">
    <property type="entry name" value="PolX-like_BBD"/>
</dbReference>
<dbReference type="SUPFAM" id="SSF57756">
    <property type="entry name" value="Retrovirus zinc finger-like domains"/>
    <property type="match status" value="2"/>
</dbReference>
<feature type="domain" description="CCHC-type" evidence="4">
    <location>
        <begin position="527"/>
        <end position="540"/>
    </location>
</feature>
<dbReference type="Gene3D" id="4.10.60.10">
    <property type="entry name" value="Zinc finger, CCHC-type"/>
    <property type="match status" value="1"/>
</dbReference>
<evidence type="ECO:0000259" key="5">
    <source>
        <dbReference type="PROSITE" id="PS50994"/>
    </source>
</evidence>
<keyword evidence="2" id="KW-0479">Metal-binding</keyword>
<dbReference type="InterPro" id="IPR001584">
    <property type="entry name" value="Integrase_cat-core"/>
</dbReference>
<keyword evidence="2" id="KW-0863">Zinc-finger</keyword>
<keyword evidence="1" id="KW-0378">Hydrolase</keyword>
<dbReference type="Pfam" id="PF14223">
    <property type="entry name" value="Retrotran_gag_2"/>
    <property type="match status" value="1"/>
</dbReference>
<evidence type="ECO:0000313" key="7">
    <source>
        <dbReference type="RefSeq" id="XP_019101810.1"/>
    </source>
</evidence>
<dbReference type="GeneID" id="109133274"/>
<dbReference type="Pfam" id="PF25597">
    <property type="entry name" value="SH3_retrovirus"/>
    <property type="match status" value="1"/>
</dbReference>
<dbReference type="InterPro" id="IPR036875">
    <property type="entry name" value="Znf_CCHC_sf"/>
</dbReference>
<dbReference type="RefSeq" id="XP_019101810.1">
    <property type="nucleotide sequence ID" value="XM_019246265.1"/>
</dbReference>
<feature type="region of interest" description="Disordered" evidence="3">
    <location>
        <begin position="51"/>
        <end position="72"/>
    </location>
</feature>
<evidence type="ECO:0000313" key="6">
    <source>
        <dbReference type="Proteomes" id="UP000694864"/>
    </source>
</evidence>
<dbReference type="InterPro" id="IPR039537">
    <property type="entry name" value="Retrotran_Ty1/copia-like"/>
</dbReference>
<dbReference type="PROSITE" id="PS50158">
    <property type="entry name" value="ZF_CCHC"/>
    <property type="match status" value="1"/>
</dbReference>
<accession>A0ABM1RS22</accession>
<dbReference type="SMART" id="SM00343">
    <property type="entry name" value="ZnF_C2HC"/>
    <property type="match status" value="2"/>
</dbReference>
<evidence type="ECO:0000256" key="1">
    <source>
        <dbReference type="ARBA" id="ARBA00022670"/>
    </source>
</evidence>
<dbReference type="Pfam" id="PF22936">
    <property type="entry name" value="Pol_BBD"/>
    <property type="match status" value="1"/>
</dbReference>
<dbReference type="Pfam" id="PF13976">
    <property type="entry name" value="gag_pre-integrs"/>
    <property type="match status" value="1"/>
</dbReference>
<dbReference type="PANTHER" id="PTHR42648">
    <property type="entry name" value="TRANSPOSASE, PUTATIVE-RELATED"/>
    <property type="match status" value="1"/>
</dbReference>
<sequence>MESYRDLINNNKVVLDDRNYGFWKSRIKSIIGGIDRLAWKTVLEKWEEPTIKDESGKKIPKPESDWTDEEQKRSKFNSRALSAIHCSVGRKQLELIQGCETAKEACDILQIHYEGTTKVQSSRKDMLASRFENLRMEEHESISDFSSKLSGLAQEALTLGKTYKDQKLVKKFLRCLPSRLMGYKTALTVSQDLDNLSYGEVVGMLQAHEMELNGIKKPRGIALAVSKDVTDQGEEDFVSLLVRRFDRALRRIEQGQGQRKGNSFKKTSEDKKADMQCHECKGYGHFIRECPTIKLRYAKCTIFKGTGHTHEECVSNPNAKKEKYMISIEDESDNDSNSEEELINLVAMVGITEFENGEEVTDSDSEGEEVLDIVQSYKEVRKTLSTLGKENQGLVKEKFHLEALVMSLQDELMNEKRIAKDSLDLMKEKLVLSAKADKFEEELLNEKKKPAELQSELDQQYRKIHMFAGTKQLDKILSYGRTEYTHRGLGYNEDKGAKSQTTKFVSAEAYQSEKETSTRISNGSLSCYFCGKIGHFKRFCYKYWQKVCTLKRQGRFFWNGVRRQVWMKKADLYQSGSSVASGSGFRCNIAMITEEQEDTEPWFFDSGCSRHMTGTKSNLQNIKKLKGGTVTFRDGSHGFIQGKGTTCDTELPQLVNVYLVQGLRANLISISQLCDEGLSVLFTKVDWKALDESVQGLRANLISISQLCDEGLSVLFTKVDWKALDESGNIKLYGVRSGNNCYMWEKHSIKCYSAQGSIDLWHQRLGHMNTRNLTTLGKQVKIQHKKVQDVQSKSVLDLIHMDLMGPMQVESLAGKKYVFVLVDDYSIYTWVRFIREKSNTIDSFKILALQLLNERGGIKKIRSDHGGEFQNKAIKEFCEQHGIAHQFSAPRTLQEMARAMIHGNLVPKKFWAEALNTACYIINRVYVRRDTIKTPYELWKGKTPNLSYFHVFGCKCYILNNQDYLGKFDSRSDEGMFLGYAESSTAFRVYNRRTSLIMESVNVVFDD</sequence>
<dbReference type="InterPro" id="IPR001878">
    <property type="entry name" value="Znf_CCHC"/>
</dbReference>
<dbReference type="Gene3D" id="3.30.420.10">
    <property type="entry name" value="Ribonuclease H-like superfamily/Ribonuclease H"/>
    <property type="match status" value="1"/>
</dbReference>
<evidence type="ECO:0000256" key="3">
    <source>
        <dbReference type="SAM" id="MobiDB-lite"/>
    </source>
</evidence>
<reference evidence="6" key="1">
    <citation type="journal article" date="2014" name="Nat. Commun.">
        <title>The emerging biofuel crop Camelina sativa retains a highly undifferentiated hexaploid genome structure.</title>
        <authorList>
            <person name="Kagale S."/>
            <person name="Koh C."/>
            <person name="Nixon J."/>
            <person name="Bollina V."/>
            <person name="Clarke W.E."/>
            <person name="Tuteja R."/>
            <person name="Spillane C."/>
            <person name="Robinson S.J."/>
            <person name="Links M.G."/>
            <person name="Clarke C."/>
            <person name="Higgins E.E."/>
            <person name="Huebert T."/>
            <person name="Sharpe A.G."/>
            <person name="Parkin I.A."/>
        </authorList>
    </citation>
    <scope>NUCLEOTIDE SEQUENCE [LARGE SCALE GENOMIC DNA]</scope>
    <source>
        <strain evidence="6">cv. DH55</strain>
    </source>
</reference>
<proteinExistence type="predicted"/>